<dbReference type="PANTHER" id="PTHR46244">
    <property type="entry name" value="PHOSPHOENOLPYRUVATE-PROTEIN PHOSPHOTRANSFERASE"/>
    <property type="match status" value="1"/>
</dbReference>
<dbReference type="STRING" id="406100.SAMN04488052_10974"/>
<keyword evidence="3" id="KW-0808">Transferase</keyword>
<protein>
    <submittedName>
        <fullName evidence="3">Phosphoenolpyruvate--protein phosphotransferase</fullName>
    </submittedName>
</protein>
<sequence>MFIQAMPFVPGVAEGLLSTDIHAADARHVLLIDYADLETFQARPAGLIVMGGAPLSHPMTQLQSYGIPTVVLGRRQAAELNPGEAIHVDGGSGQLRSAAAGRVDGGGRVPGLQAGAPVYTADGVPVELRGSITGAEGAREAVTVGAAGIGMVRTEYLTPPHGRPPDVAFYREALGEICAAAGNLPVTFRLLDISVDKRPPWLGEMAGMAGLLGMQGSRLFAVEPVRSVVRAQVAAIAELADRYDLRVLIPYVASPEEFRHWRQELGAWLPETVPVGIMAETPAAALAMPEWRERADMVSIGCNDLMQCLFGADRDIPEVAGYLDPYSPPLLRFLRIVAGQAGNDCERVQLCGLLQQLPGVLPLLVGLGFRRFSMAPRLIPTLARVVQETDTGEARRRAASVCEASDSDAVHALLGLDPDARPEMPWSRI</sequence>
<keyword evidence="3" id="KW-0670">Pyruvate</keyword>
<evidence type="ECO:0000313" key="3">
    <source>
        <dbReference type="EMBL" id="SEP09460.1"/>
    </source>
</evidence>
<dbReference type="Pfam" id="PF02896">
    <property type="entry name" value="PEP-utilizers_C"/>
    <property type="match status" value="1"/>
</dbReference>
<keyword evidence="1" id="KW-0479">Metal-binding</keyword>
<feature type="domain" description="PEP-utilising enzyme C-terminal" evidence="2">
    <location>
        <begin position="116"/>
        <end position="389"/>
    </location>
</feature>
<reference evidence="3 4" key="1">
    <citation type="submission" date="2016-10" db="EMBL/GenBank/DDBJ databases">
        <authorList>
            <person name="de Groot N.N."/>
        </authorList>
    </citation>
    <scope>NUCLEOTIDE SEQUENCE [LARGE SCALE GENOMIC DNA]</scope>
    <source>
        <strain evidence="3 4">CGMCC 1.6291</strain>
    </source>
</reference>
<evidence type="ECO:0000313" key="4">
    <source>
        <dbReference type="Proteomes" id="UP000199657"/>
    </source>
</evidence>
<dbReference type="Gene3D" id="3.20.20.60">
    <property type="entry name" value="Phosphoenolpyruvate-binding domains"/>
    <property type="match status" value="1"/>
</dbReference>
<dbReference type="InterPro" id="IPR050499">
    <property type="entry name" value="PEP-utilizing_PTS_enzyme"/>
</dbReference>
<dbReference type="OrthoDB" id="5779591at2"/>
<dbReference type="SUPFAM" id="SSF51621">
    <property type="entry name" value="Phosphoenolpyruvate/pyruvate domain"/>
    <property type="match status" value="1"/>
</dbReference>
<keyword evidence="4" id="KW-1185">Reference proteome</keyword>
<dbReference type="SUPFAM" id="SSF52009">
    <property type="entry name" value="Phosphohistidine domain"/>
    <property type="match status" value="1"/>
</dbReference>
<dbReference type="AlphaFoldDB" id="A0A1H8V1S6"/>
<dbReference type="Proteomes" id="UP000199657">
    <property type="component" value="Unassembled WGS sequence"/>
</dbReference>
<dbReference type="RefSeq" id="WP_091645545.1">
    <property type="nucleotide sequence ID" value="NZ_FOEG01000009.1"/>
</dbReference>
<organism evidence="3 4">
    <name type="scientific">Aquisalimonas asiatica</name>
    <dbReference type="NCBI Taxonomy" id="406100"/>
    <lineage>
        <taxon>Bacteria</taxon>
        <taxon>Pseudomonadati</taxon>
        <taxon>Pseudomonadota</taxon>
        <taxon>Gammaproteobacteria</taxon>
        <taxon>Chromatiales</taxon>
        <taxon>Ectothiorhodospiraceae</taxon>
        <taxon>Aquisalimonas</taxon>
    </lineage>
</organism>
<name>A0A1H8V1S6_9GAMM</name>
<evidence type="ECO:0000259" key="2">
    <source>
        <dbReference type="Pfam" id="PF02896"/>
    </source>
</evidence>
<dbReference type="InterPro" id="IPR000121">
    <property type="entry name" value="PEP_util_C"/>
</dbReference>
<dbReference type="Gene3D" id="3.50.30.10">
    <property type="entry name" value="Phosphohistidine domain"/>
    <property type="match status" value="1"/>
</dbReference>
<dbReference type="GO" id="GO:0046872">
    <property type="term" value="F:metal ion binding"/>
    <property type="evidence" value="ECO:0007669"/>
    <property type="project" value="UniProtKB-KW"/>
</dbReference>
<accession>A0A1H8V1S6</accession>
<proteinExistence type="predicted"/>
<dbReference type="EMBL" id="FOEG01000009">
    <property type="protein sequence ID" value="SEP09460.1"/>
    <property type="molecule type" value="Genomic_DNA"/>
</dbReference>
<dbReference type="InterPro" id="IPR040442">
    <property type="entry name" value="Pyrv_kinase-like_dom_sf"/>
</dbReference>
<dbReference type="InterPro" id="IPR015813">
    <property type="entry name" value="Pyrv/PenolPyrv_kinase-like_dom"/>
</dbReference>
<dbReference type="GO" id="GO:0016772">
    <property type="term" value="F:transferase activity, transferring phosphorus-containing groups"/>
    <property type="evidence" value="ECO:0007669"/>
    <property type="project" value="InterPro"/>
</dbReference>
<dbReference type="InterPro" id="IPR036637">
    <property type="entry name" value="Phosphohistidine_dom_sf"/>
</dbReference>
<evidence type="ECO:0000256" key="1">
    <source>
        <dbReference type="ARBA" id="ARBA00022723"/>
    </source>
</evidence>
<dbReference type="PANTHER" id="PTHR46244:SF6">
    <property type="entry name" value="PHOSPHOENOLPYRUVATE-PROTEIN PHOSPHOTRANSFERASE"/>
    <property type="match status" value="1"/>
</dbReference>
<gene>
    <name evidence="3" type="ORF">SAMN04488052_10974</name>
</gene>